<sequence length="86" mass="9223">MLAVSREARFLFDVGDSDFATHIYGLHSDNGTTSHRGPRRRASQALTGANSITGRVGKVDAINAATSAANGGDHRKFRSPRRVARS</sequence>
<evidence type="ECO:0000256" key="1">
    <source>
        <dbReference type="SAM" id="MobiDB-lite"/>
    </source>
</evidence>
<reference evidence="2" key="1">
    <citation type="submission" date="2023-05" db="EMBL/GenBank/DDBJ databases">
        <title>Nepenthes gracilis genome sequencing.</title>
        <authorList>
            <person name="Fukushima K."/>
        </authorList>
    </citation>
    <scope>NUCLEOTIDE SEQUENCE</scope>
    <source>
        <strain evidence="2">SING2019-196</strain>
    </source>
</reference>
<feature type="region of interest" description="Disordered" evidence="1">
    <location>
        <begin position="65"/>
        <end position="86"/>
    </location>
</feature>
<name>A0AAD3XN08_NEPGR</name>
<feature type="region of interest" description="Disordered" evidence="1">
    <location>
        <begin position="27"/>
        <end position="49"/>
    </location>
</feature>
<evidence type="ECO:0000313" key="2">
    <source>
        <dbReference type="EMBL" id="GMH10291.1"/>
    </source>
</evidence>
<proteinExistence type="predicted"/>
<evidence type="ECO:0000313" key="3">
    <source>
        <dbReference type="Proteomes" id="UP001279734"/>
    </source>
</evidence>
<accession>A0AAD3XN08</accession>
<protein>
    <submittedName>
        <fullName evidence="2">Uncharacterized protein</fullName>
    </submittedName>
</protein>
<comment type="caution">
    <text evidence="2">The sequence shown here is derived from an EMBL/GenBank/DDBJ whole genome shotgun (WGS) entry which is preliminary data.</text>
</comment>
<gene>
    <name evidence="2" type="ORF">Nepgr_012132</name>
</gene>
<feature type="compositionally biased region" description="Basic residues" evidence="1">
    <location>
        <begin position="75"/>
        <end position="86"/>
    </location>
</feature>
<dbReference type="Proteomes" id="UP001279734">
    <property type="component" value="Unassembled WGS sequence"/>
</dbReference>
<dbReference type="EMBL" id="BSYO01000010">
    <property type="protein sequence ID" value="GMH10291.1"/>
    <property type="molecule type" value="Genomic_DNA"/>
</dbReference>
<dbReference type="AlphaFoldDB" id="A0AAD3XN08"/>
<organism evidence="2 3">
    <name type="scientific">Nepenthes gracilis</name>
    <name type="common">Slender pitcher plant</name>
    <dbReference type="NCBI Taxonomy" id="150966"/>
    <lineage>
        <taxon>Eukaryota</taxon>
        <taxon>Viridiplantae</taxon>
        <taxon>Streptophyta</taxon>
        <taxon>Embryophyta</taxon>
        <taxon>Tracheophyta</taxon>
        <taxon>Spermatophyta</taxon>
        <taxon>Magnoliopsida</taxon>
        <taxon>eudicotyledons</taxon>
        <taxon>Gunneridae</taxon>
        <taxon>Pentapetalae</taxon>
        <taxon>Caryophyllales</taxon>
        <taxon>Nepenthaceae</taxon>
        <taxon>Nepenthes</taxon>
    </lineage>
</organism>
<keyword evidence="3" id="KW-1185">Reference proteome</keyword>